<feature type="transmembrane region" description="Helical" evidence="8">
    <location>
        <begin position="20"/>
        <end position="42"/>
    </location>
</feature>
<dbReference type="GO" id="GO:0000155">
    <property type="term" value="F:phosphorelay sensor kinase activity"/>
    <property type="evidence" value="ECO:0007669"/>
    <property type="project" value="InterPro"/>
</dbReference>
<dbReference type="PANTHER" id="PTHR34220:SF7">
    <property type="entry name" value="SENSOR HISTIDINE KINASE YPDA"/>
    <property type="match status" value="1"/>
</dbReference>
<evidence type="ECO:0000256" key="7">
    <source>
        <dbReference type="ARBA" id="ARBA00023012"/>
    </source>
</evidence>
<evidence type="ECO:0000313" key="11">
    <source>
        <dbReference type="Proteomes" id="UP000095003"/>
    </source>
</evidence>
<dbReference type="InterPro" id="IPR050640">
    <property type="entry name" value="Bact_2-comp_sensor_kinase"/>
</dbReference>
<dbReference type="InterPro" id="IPR036890">
    <property type="entry name" value="HATPase_C_sf"/>
</dbReference>
<dbReference type="InterPro" id="IPR004358">
    <property type="entry name" value="Sig_transdc_His_kin-like_C"/>
</dbReference>
<accession>A0A1E3AYM7</accession>
<evidence type="ECO:0000256" key="4">
    <source>
        <dbReference type="ARBA" id="ARBA00022553"/>
    </source>
</evidence>
<dbReference type="SUPFAM" id="SSF158472">
    <property type="entry name" value="HAMP domain-like"/>
    <property type="match status" value="1"/>
</dbReference>
<dbReference type="PATRIC" id="fig|1432052.3.peg.1680"/>
<dbReference type="Gene3D" id="6.10.340.10">
    <property type="match status" value="1"/>
</dbReference>
<organism evidence="10 11">
    <name type="scientific">Eisenbergiella tayi</name>
    <dbReference type="NCBI Taxonomy" id="1432052"/>
    <lineage>
        <taxon>Bacteria</taxon>
        <taxon>Bacillati</taxon>
        <taxon>Bacillota</taxon>
        <taxon>Clostridia</taxon>
        <taxon>Lachnospirales</taxon>
        <taxon>Lachnospiraceae</taxon>
        <taxon>Eisenbergiella</taxon>
    </lineage>
</organism>
<evidence type="ECO:0000256" key="6">
    <source>
        <dbReference type="ARBA" id="ARBA00022777"/>
    </source>
</evidence>
<dbReference type="Pfam" id="PF00672">
    <property type="entry name" value="HAMP"/>
    <property type="match status" value="1"/>
</dbReference>
<dbReference type="Proteomes" id="UP000095003">
    <property type="component" value="Unassembled WGS sequence"/>
</dbReference>
<evidence type="ECO:0000256" key="2">
    <source>
        <dbReference type="ARBA" id="ARBA00004370"/>
    </source>
</evidence>
<dbReference type="EC" id="2.7.13.3" evidence="3"/>
<dbReference type="PROSITE" id="PS50885">
    <property type="entry name" value="HAMP"/>
    <property type="match status" value="1"/>
</dbReference>
<feature type="transmembrane region" description="Helical" evidence="8">
    <location>
        <begin position="310"/>
        <end position="331"/>
    </location>
</feature>
<dbReference type="SMART" id="SM00304">
    <property type="entry name" value="HAMP"/>
    <property type="match status" value="1"/>
</dbReference>
<reference evidence="10 11" key="1">
    <citation type="submission" date="2016-07" db="EMBL/GenBank/DDBJ databases">
        <title>Characterization of isolates of Eisenbergiella tayi derived from blood cultures, using whole genome sequencing.</title>
        <authorList>
            <person name="Burdz T."/>
            <person name="Wiebe D."/>
            <person name="Huynh C."/>
            <person name="Bernard K."/>
        </authorList>
    </citation>
    <scope>NUCLEOTIDE SEQUENCE [LARGE SCALE GENOMIC DNA]</scope>
    <source>
        <strain evidence="10 11">NML 120489</strain>
    </source>
</reference>
<dbReference type="InterPro" id="IPR003594">
    <property type="entry name" value="HATPase_dom"/>
</dbReference>
<dbReference type="CDD" id="cd06225">
    <property type="entry name" value="HAMP"/>
    <property type="match status" value="1"/>
</dbReference>
<comment type="caution">
    <text evidence="10">The sequence shown here is derived from an EMBL/GenBank/DDBJ whole genome shotgun (WGS) entry which is preliminary data.</text>
</comment>
<gene>
    <name evidence="10" type="ORF">BEH84_01537</name>
</gene>
<sequence>MKQNNRLLNHFNNMKIGKKIMVAFVLASIVPILAIQFIGYYMNSNSLKHKIDTLMVDNLTQLSERVDLTMDIYANLVYQIYVDDKVIENVNILMNGDGSGREVAFHTIYNRLQQAEKSVKGVRSISVICANGQSVTYDAITGSSIENLWDDYEDLRDIIPCQAVKGKPGMLVTPTTRHAGEDGDTYYFHISKCMFDYNNLDKGVIATIVMSVDESVLRDICAVAIAEDEAEYNINFITDESGYVISYPDPFYTGIHMNPELSIPEFVRVTGLLKGQDTAVNKYVNEERGWVYYNVYNKDYMMRDIRNNQLMFIIISLSAILFSSILICYIVRRIGSAVALITDGIDQVREGNLNVTVVLESQDELGQIAGNFNSMTGKVRDLIEEVSEAKDKQKDAEIRALEAQINPHFLYNTLDSINWMAIEREQYDISRMVRNLGVILRYSINKSNQMTSMEEVADWLEKYVSLQQMRFNQSFRFELNIEERAKKVMIHKLLLQPFVENSIIHGFKGMEKGGVLRVDIFLSETGEKVNIIIEDNGKGMPGEISEAFNSREQAIKDGGSSIGLHNAFARMDMYYGKEAVWNVNSIEGMGTVITLTLPSHTVIPDNAETIPGGGNNL</sequence>
<dbReference type="Gene3D" id="3.30.565.10">
    <property type="entry name" value="Histidine kinase-like ATPase, C-terminal domain"/>
    <property type="match status" value="1"/>
</dbReference>
<feature type="domain" description="HAMP" evidence="9">
    <location>
        <begin position="332"/>
        <end position="384"/>
    </location>
</feature>
<keyword evidence="8" id="KW-0472">Membrane</keyword>
<dbReference type="RefSeq" id="WP_069156302.1">
    <property type="nucleotide sequence ID" value="NZ_DAWDRA010000465.1"/>
</dbReference>
<comment type="subcellular location">
    <subcellularLocation>
        <location evidence="2">Membrane</location>
    </subcellularLocation>
</comment>
<comment type="catalytic activity">
    <reaction evidence="1">
        <text>ATP + protein L-histidine = ADP + protein N-phospho-L-histidine.</text>
        <dbReference type="EC" id="2.7.13.3"/>
    </reaction>
</comment>
<dbReference type="Pfam" id="PF02518">
    <property type="entry name" value="HATPase_c"/>
    <property type="match status" value="1"/>
</dbReference>
<proteinExistence type="predicted"/>
<dbReference type="Pfam" id="PF06580">
    <property type="entry name" value="His_kinase"/>
    <property type="match status" value="1"/>
</dbReference>
<keyword evidence="5 10" id="KW-0808">Transferase</keyword>
<name>A0A1E3AYM7_9FIRM</name>
<evidence type="ECO:0000313" key="10">
    <source>
        <dbReference type="EMBL" id="ODM13818.1"/>
    </source>
</evidence>
<evidence type="ECO:0000256" key="8">
    <source>
        <dbReference type="SAM" id="Phobius"/>
    </source>
</evidence>
<dbReference type="AlphaFoldDB" id="A0A1E3AYM7"/>
<dbReference type="EMBL" id="MCGI01000001">
    <property type="protein sequence ID" value="ODM13818.1"/>
    <property type="molecule type" value="Genomic_DNA"/>
</dbReference>
<keyword evidence="8" id="KW-0812">Transmembrane</keyword>
<evidence type="ECO:0000256" key="1">
    <source>
        <dbReference type="ARBA" id="ARBA00000085"/>
    </source>
</evidence>
<evidence type="ECO:0000256" key="5">
    <source>
        <dbReference type="ARBA" id="ARBA00022679"/>
    </source>
</evidence>
<evidence type="ECO:0000256" key="3">
    <source>
        <dbReference type="ARBA" id="ARBA00012438"/>
    </source>
</evidence>
<keyword evidence="8" id="KW-1133">Transmembrane helix</keyword>
<keyword evidence="4" id="KW-0597">Phosphoprotein</keyword>
<protein>
    <recommendedName>
        <fullName evidence="3">histidine kinase</fullName>
        <ecNumber evidence="3">2.7.13.3</ecNumber>
    </recommendedName>
</protein>
<evidence type="ECO:0000259" key="9">
    <source>
        <dbReference type="PROSITE" id="PS50885"/>
    </source>
</evidence>
<dbReference type="InterPro" id="IPR003660">
    <property type="entry name" value="HAMP_dom"/>
</dbReference>
<dbReference type="PRINTS" id="PR00344">
    <property type="entry name" value="BCTRLSENSOR"/>
</dbReference>
<dbReference type="GO" id="GO:0016020">
    <property type="term" value="C:membrane"/>
    <property type="evidence" value="ECO:0007669"/>
    <property type="project" value="UniProtKB-SubCell"/>
</dbReference>
<keyword evidence="7" id="KW-0902">Two-component regulatory system</keyword>
<dbReference type="SUPFAM" id="SSF55874">
    <property type="entry name" value="ATPase domain of HSP90 chaperone/DNA topoisomerase II/histidine kinase"/>
    <property type="match status" value="1"/>
</dbReference>
<keyword evidence="6 10" id="KW-0418">Kinase</keyword>
<dbReference type="PANTHER" id="PTHR34220">
    <property type="entry name" value="SENSOR HISTIDINE KINASE YPDA"/>
    <property type="match status" value="1"/>
</dbReference>
<dbReference type="InterPro" id="IPR010559">
    <property type="entry name" value="Sig_transdc_His_kin_internal"/>
</dbReference>